<evidence type="ECO:0000256" key="6">
    <source>
        <dbReference type="ARBA" id="ARBA00022723"/>
    </source>
</evidence>
<dbReference type="GO" id="GO:0051539">
    <property type="term" value="F:4 iron, 4 sulfur cluster binding"/>
    <property type="evidence" value="ECO:0007669"/>
    <property type="project" value="UniProtKB-KW"/>
</dbReference>
<evidence type="ECO:0000256" key="4">
    <source>
        <dbReference type="ARBA" id="ARBA00022679"/>
    </source>
</evidence>
<evidence type="ECO:0000256" key="5">
    <source>
        <dbReference type="ARBA" id="ARBA00022691"/>
    </source>
</evidence>
<comment type="caution">
    <text evidence="15">The sequence shown here is derived from an EMBL/GenBank/DDBJ whole genome shotgun (WGS) entry which is preliminary data.</text>
</comment>
<dbReference type="GO" id="GO:0046872">
    <property type="term" value="F:metal ion binding"/>
    <property type="evidence" value="ECO:0007669"/>
    <property type="project" value="UniProtKB-KW"/>
</dbReference>
<keyword evidence="5" id="KW-0949">S-adenosyl-L-methionine</keyword>
<dbReference type="FunFam" id="3.80.30.20:FF:000001">
    <property type="entry name" value="tRNA-2-methylthio-N(6)-dimethylallyladenosine synthase 2"/>
    <property type="match status" value="1"/>
</dbReference>
<evidence type="ECO:0000256" key="9">
    <source>
        <dbReference type="ARBA" id="ARBA00033765"/>
    </source>
</evidence>
<name>A0A2H0UWJ1_9BACT</name>
<reference evidence="16" key="1">
    <citation type="submission" date="2017-09" db="EMBL/GenBank/DDBJ databases">
        <title>Depth-based differentiation of microbial function through sediment-hosted aquifers and enrichment of novel symbionts in the deep terrestrial subsurface.</title>
        <authorList>
            <person name="Probst A.J."/>
            <person name="Ladd B."/>
            <person name="Jarett J.K."/>
            <person name="Geller-Mcgrath D.E."/>
            <person name="Sieber C.M.K."/>
            <person name="Emerson J.B."/>
            <person name="Anantharaman K."/>
            <person name="Thomas B.C."/>
            <person name="Malmstrom R."/>
            <person name="Stieglmeier M."/>
            <person name="Klingl A."/>
            <person name="Woyke T."/>
            <person name="Ryan C.M."/>
            <person name="Banfield J.F."/>
        </authorList>
    </citation>
    <scope>NUCLEOTIDE SEQUENCE [LARGE SCALE GENOMIC DNA]</scope>
</reference>
<dbReference type="SFLD" id="SFLDS00029">
    <property type="entry name" value="Radical_SAM"/>
    <property type="match status" value="1"/>
</dbReference>
<comment type="function">
    <text evidence="2">Catalyzes the methylthiolation of N6-(dimethylallyl)adenosine (i(6)A), leading to the formation of 2-methylthio-N6-(dimethylallyl)adenosine (ms(2)i(6)A) at position 37 in tRNAs that read codons beginning with uridine.</text>
</comment>
<dbReference type="SFLD" id="SFLDG01061">
    <property type="entry name" value="methylthiotransferase"/>
    <property type="match status" value="1"/>
</dbReference>
<dbReference type="GO" id="GO:0005829">
    <property type="term" value="C:cytosol"/>
    <property type="evidence" value="ECO:0007669"/>
    <property type="project" value="TreeGrafter"/>
</dbReference>
<dbReference type="EMBL" id="PFAV01000049">
    <property type="protein sequence ID" value="PIR91201.1"/>
    <property type="molecule type" value="Genomic_DNA"/>
</dbReference>
<protein>
    <recommendedName>
        <fullName evidence="10">tRNA-2-methylthio-N(6)-dimethylallyladenosine synthase</fullName>
        <ecNumber evidence="9">2.8.4.3</ecNumber>
    </recommendedName>
    <alternativeName>
        <fullName evidence="12">(Dimethylallyl)adenosine tRNA methylthiotransferase MiaB</fullName>
    </alternativeName>
    <alternativeName>
        <fullName evidence="11">tRNA-i(6)A37 methylthiotransferase</fullName>
    </alternativeName>
</protein>
<evidence type="ECO:0000256" key="3">
    <source>
        <dbReference type="ARBA" id="ARBA00022485"/>
    </source>
</evidence>
<dbReference type="PANTHER" id="PTHR43020">
    <property type="entry name" value="CDK5 REGULATORY SUBUNIT-ASSOCIATED PROTEIN 1"/>
    <property type="match status" value="1"/>
</dbReference>
<evidence type="ECO:0000256" key="10">
    <source>
        <dbReference type="ARBA" id="ARBA00068570"/>
    </source>
</evidence>
<keyword evidence="6" id="KW-0479">Metal-binding</keyword>
<dbReference type="NCBIfam" id="TIGR00089">
    <property type="entry name" value="MiaB/RimO family radical SAM methylthiotransferase"/>
    <property type="match status" value="1"/>
</dbReference>
<dbReference type="SFLD" id="SFLDG01082">
    <property type="entry name" value="B12-binding_domain_containing"/>
    <property type="match status" value="1"/>
</dbReference>
<dbReference type="Pfam" id="PF04055">
    <property type="entry name" value="Radical_SAM"/>
    <property type="match status" value="1"/>
</dbReference>
<evidence type="ECO:0000256" key="2">
    <source>
        <dbReference type="ARBA" id="ARBA00003234"/>
    </source>
</evidence>
<evidence type="ECO:0000259" key="13">
    <source>
        <dbReference type="PROSITE" id="PS51449"/>
    </source>
</evidence>
<evidence type="ECO:0000256" key="8">
    <source>
        <dbReference type="ARBA" id="ARBA00023014"/>
    </source>
</evidence>
<dbReference type="EC" id="2.8.4.3" evidence="9"/>
<dbReference type="Gene3D" id="3.80.30.20">
    <property type="entry name" value="tm_1862 like domain"/>
    <property type="match status" value="1"/>
</dbReference>
<dbReference type="InterPro" id="IPR023404">
    <property type="entry name" value="rSAM_horseshoe"/>
</dbReference>
<comment type="cofactor">
    <cofactor evidence="1">
        <name>[4Fe-4S] cluster</name>
        <dbReference type="ChEBI" id="CHEBI:49883"/>
    </cofactor>
</comment>
<proteinExistence type="predicted"/>
<gene>
    <name evidence="15" type="ORF">COU03_02775</name>
</gene>
<evidence type="ECO:0000256" key="1">
    <source>
        <dbReference type="ARBA" id="ARBA00001966"/>
    </source>
</evidence>
<dbReference type="SMART" id="SM00729">
    <property type="entry name" value="Elp3"/>
    <property type="match status" value="1"/>
</dbReference>
<dbReference type="Pfam" id="PF00919">
    <property type="entry name" value="UPF0004"/>
    <property type="match status" value="1"/>
</dbReference>
<evidence type="ECO:0000256" key="7">
    <source>
        <dbReference type="ARBA" id="ARBA00023004"/>
    </source>
</evidence>
<dbReference type="InterPro" id="IPR005839">
    <property type="entry name" value="Methylthiotransferase"/>
</dbReference>
<dbReference type="PROSITE" id="PS51449">
    <property type="entry name" value="MTTASE_N"/>
    <property type="match status" value="1"/>
</dbReference>
<dbReference type="GO" id="GO:0035597">
    <property type="term" value="F:tRNA-2-methylthio-N(6)-dimethylallyladenosine(37) synthase activity"/>
    <property type="evidence" value="ECO:0007669"/>
    <property type="project" value="UniProtKB-EC"/>
</dbReference>
<keyword evidence="3" id="KW-0004">4Fe-4S</keyword>
<evidence type="ECO:0000313" key="15">
    <source>
        <dbReference type="EMBL" id="PIR91201.1"/>
    </source>
</evidence>
<dbReference type="SUPFAM" id="SSF102114">
    <property type="entry name" value="Radical SAM enzymes"/>
    <property type="match status" value="1"/>
</dbReference>
<dbReference type="Gene3D" id="3.40.50.12160">
    <property type="entry name" value="Methylthiotransferase, N-terminal domain"/>
    <property type="match status" value="1"/>
</dbReference>
<dbReference type="PROSITE" id="PS51918">
    <property type="entry name" value="RADICAL_SAM"/>
    <property type="match status" value="1"/>
</dbReference>
<dbReference type="AlphaFoldDB" id="A0A2H0UWJ1"/>
<accession>A0A2H0UWJ1</accession>
<dbReference type="Proteomes" id="UP000228906">
    <property type="component" value="Unassembled WGS sequence"/>
</dbReference>
<evidence type="ECO:0000256" key="12">
    <source>
        <dbReference type="ARBA" id="ARBA00081141"/>
    </source>
</evidence>
<feature type="domain" description="MTTase N-terminal" evidence="13">
    <location>
        <begin position="1"/>
        <end position="115"/>
    </location>
</feature>
<dbReference type="InterPro" id="IPR007197">
    <property type="entry name" value="rSAM"/>
</dbReference>
<dbReference type="InterPro" id="IPR013848">
    <property type="entry name" value="Methylthiotransferase_N"/>
</dbReference>
<sequence length="342" mass="38543">MKYHILVFGCQFNKADAEKISQLLLKKGYSQSPTPDGADLVIVLVCSVRQKSVDKVVNKIKNLKLKMKNHNPKLKIIATGCVLDSDKKMFEKLDVEIRKFRDIEKFPLARNASQRTGSRSDAGGPLTGLITIGKGCNNFCSYCVVPYTRGREKYRSQTAIAKEAAGLIKKGVKEITLIAQNVNSYPNFVGLLQKITALNGDFKVKFLTNHPKDFSDKLIAEMAKNPKIIKYVHLPFQTGDNAILKKMNRKYTRQDYLKLIAKIKKAMPAVVITTDIIVGFPGETEKQFQRTVEVMKKVNFKQAFIAKYSPRSGTAAFRLKDTVPLIEKQKREQILLGLIKNE</sequence>
<dbReference type="FunFam" id="3.40.50.12160:FF:000003">
    <property type="entry name" value="CDK5 regulatory subunit-associated protein 1"/>
    <property type="match status" value="1"/>
</dbReference>
<dbReference type="InterPro" id="IPR058240">
    <property type="entry name" value="rSAM_sf"/>
</dbReference>
<organism evidence="15 16">
    <name type="scientific">bacterium (Candidatus Gribaldobacteria) CG10_big_fil_rev_8_21_14_0_10_41_12</name>
    <dbReference type="NCBI Taxonomy" id="2014277"/>
    <lineage>
        <taxon>Bacteria</taxon>
        <taxon>Candidatus Gribaldobacteria</taxon>
    </lineage>
</organism>
<dbReference type="CDD" id="cd01335">
    <property type="entry name" value="Radical_SAM"/>
    <property type="match status" value="1"/>
</dbReference>
<dbReference type="PROSITE" id="PS01278">
    <property type="entry name" value="MTTASE_RADICAL"/>
    <property type="match status" value="1"/>
</dbReference>
<evidence type="ECO:0000259" key="14">
    <source>
        <dbReference type="PROSITE" id="PS51918"/>
    </source>
</evidence>
<dbReference type="InterPro" id="IPR020612">
    <property type="entry name" value="Methylthiotransferase_CS"/>
</dbReference>
<keyword evidence="7" id="KW-0408">Iron</keyword>
<dbReference type="PANTHER" id="PTHR43020:SF2">
    <property type="entry name" value="MITOCHONDRIAL TRNA METHYLTHIOTRANSFERASE CDK5RAP1"/>
    <property type="match status" value="1"/>
</dbReference>
<dbReference type="InterPro" id="IPR038135">
    <property type="entry name" value="Methylthiotransferase_N_sf"/>
</dbReference>
<evidence type="ECO:0000256" key="11">
    <source>
        <dbReference type="ARBA" id="ARBA00080698"/>
    </source>
</evidence>
<dbReference type="InterPro" id="IPR006638">
    <property type="entry name" value="Elp3/MiaA/NifB-like_rSAM"/>
</dbReference>
<feature type="domain" description="Radical SAM core" evidence="14">
    <location>
        <begin position="122"/>
        <end position="342"/>
    </location>
</feature>
<keyword evidence="4 15" id="KW-0808">Transferase</keyword>
<evidence type="ECO:0000313" key="16">
    <source>
        <dbReference type="Proteomes" id="UP000228906"/>
    </source>
</evidence>
<keyword evidence="8" id="KW-0411">Iron-sulfur</keyword>